<dbReference type="Gene3D" id="3.40.50.10090">
    <property type="match status" value="2"/>
</dbReference>
<feature type="region of interest" description="Disordered" evidence="10">
    <location>
        <begin position="257"/>
        <end position="298"/>
    </location>
</feature>
<proteinExistence type="inferred from homology"/>
<evidence type="ECO:0000256" key="6">
    <source>
        <dbReference type="ARBA" id="ARBA00037589"/>
    </source>
</evidence>
<dbReference type="EC" id="4.2.1.75" evidence="3 9"/>
<dbReference type="InterPro" id="IPR039793">
    <property type="entry name" value="UROS/Hem4"/>
</dbReference>
<feature type="domain" description="Tetrapyrrole biosynthesis uroporphyrinogen III synthase" evidence="11">
    <location>
        <begin position="36"/>
        <end position="249"/>
    </location>
</feature>
<protein>
    <recommendedName>
        <fullName evidence="7 9">Uroporphyrinogen-III synthase</fullName>
        <ecNumber evidence="3 9">4.2.1.75</ecNumber>
    </recommendedName>
</protein>
<dbReference type="Pfam" id="PF02602">
    <property type="entry name" value="HEM4"/>
    <property type="match status" value="1"/>
</dbReference>
<dbReference type="Proteomes" id="UP000218598">
    <property type="component" value="Unassembled WGS sequence"/>
</dbReference>
<dbReference type="SUPFAM" id="SSF69618">
    <property type="entry name" value="HemD-like"/>
    <property type="match status" value="1"/>
</dbReference>
<feature type="compositionally biased region" description="Pro residues" evidence="10">
    <location>
        <begin position="281"/>
        <end position="298"/>
    </location>
</feature>
<reference evidence="12 13" key="1">
    <citation type="journal article" date="2017" name="Elife">
        <title>Extensive horizontal gene transfer in cheese-associated bacteria.</title>
        <authorList>
            <person name="Bonham K.S."/>
            <person name="Wolfe B.E."/>
            <person name="Dutton R.J."/>
        </authorList>
    </citation>
    <scope>NUCLEOTIDE SEQUENCE [LARGE SCALE GENOMIC DNA]</scope>
    <source>
        <strain evidence="12 13">341_9</strain>
    </source>
</reference>
<evidence type="ECO:0000256" key="10">
    <source>
        <dbReference type="SAM" id="MobiDB-lite"/>
    </source>
</evidence>
<evidence type="ECO:0000256" key="8">
    <source>
        <dbReference type="ARBA" id="ARBA00048617"/>
    </source>
</evidence>
<evidence type="ECO:0000259" key="11">
    <source>
        <dbReference type="Pfam" id="PF02602"/>
    </source>
</evidence>
<dbReference type="GO" id="GO:0004852">
    <property type="term" value="F:uroporphyrinogen-III synthase activity"/>
    <property type="evidence" value="ECO:0007669"/>
    <property type="project" value="UniProtKB-UniRule"/>
</dbReference>
<keyword evidence="13" id="KW-1185">Reference proteome</keyword>
<gene>
    <name evidence="12" type="ORF">CIK66_13575</name>
</gene>
<keyword evidence="4 9" id="KW-0456">Lyase</keyword>
<evidence type="ECO:0000256" key="9">
    <source>
        <dbReference type="RuleBase" id="RU366031"/>
    </source>
</evidence>
<dbReference type="PANTHER" id="PTHR38042">
    <property type="entry name" value="UROPORPHYRINOGEN-III SYNTHASE, CHLOROPLASTIC"/>
    <property type="match status" value="1"/>
</dbReference>
<keyword evidence="5 9" id="KW-0627">Porphyrin biosynthesis</keyword>
<feature type="compositionally biased region" description="Low complexity" evidence="10">
    <location>
        <begin position="270"/>
        <end position="280"/>
    </location>
</feature>
<evidence type="ECO:0000256" key="7">
    <source>
        <dbReference type="ARBA" id="ARBA00040167"/>
    </source>
</evidence>
<evidence type="ECO:0000256" key="4">
    <source>
        <dbReference type="ARBA" id="ARBA00023239"/>
    </source>
</evidence>
<sequence length="298" mass="29579">MSRGPADTGAPRPDPSSRIRPATRPVLVTRPAGRGDALVDRLTALGLTAEHHPLTRLVPAPDEELGALRARLAGGEYTHLVVTSRTAVETLVPVVAPPTTEVVAVGAGTADALRAAGLPVHRIAGGSGAALVEEMPTAPPHATVLFPASAAASRTVPEGLAAKGYRVDEVTAYHPELVELPAAVASALRTGGYCAIALTSPMIARAAAENGVHESTAVVTLGDPTSEAARAAGLAVAAQADSATDEALARAVHAVLGAAPSGPPSPLPSAAPSTPSSAAPSTPPSGPRSTPPSAPDLS</sequence>
<dbReference type="EMBL" id="NRGR01000021">
    <property type="protein sequence ID" value="PCC38595.1"/>
    <property type="molecule type" value="Genomic_DNA"/>
</dbReference>
<organism evidence="12 13">
    <name type="scientific">Brachybacterium alimentarium</name>
    <dbReference type="NCBI Taxonomy" id="47845"/>
    <lineage>
        <taxon>Bacteria</taxon>
        <taxon>Bacillati</taxon>
        <taxon>Actinomycetota</taxon>
        <taxon>Actinomycetes</taxon>
        <taxon>Micrococcales</taxon>
        <taxon>Dermabacteraceae</taxon>
        <taxon>Brachybacterium</taxon>
    </lineage>
</organism>
<comment type="caution">
    <text evidence="12">The sequence shown here is derived from an EMBL/GenBank/DDBJ whole genome shotgun (WGS) entry which is preliminary data.</text>
</comment>
<dbReference type="PANTHER" id="PTHR38042:SF1">
    <property type="entry name" value="UROPORPHYRINOGEN-III SYNTHASE, CHLOROPLASTIC"/>
    <property type="match status" value="1"/>
</dbReference>
<evidence type="ECO:0000256" key="3">
    <source>
        <dbReference type="ARBA" id="ARBA00013109"/>
    </source>
</evidence>
<evidence type="ECO:0000256" key="5">
    <source>
        <dbReference type="ARBA" id="ARBA00023244"/>
    </source>
</evidence>
<dbReference type="InterPro" id="IPR003754">
    <property type="entry name" value="4pyrrol_synth_uPrphyn_synth"/>
</dbReference>
<dbReference type="GO" id="GO:0006780">
    <property type="term" value="P:uroporphyrinogen III biosynthetic process"/>
    <property type="evidence" value="ECO:0007669"/>
    <property type="project" value="UniProtKB-UniRule"/>
</dbReference>
<evidence type="ECO:0000256" key="1">
    <source>
        <dbReference type="ARBA" id="ARBA00004772"/>
    </source>
</evidence>
<evidence type="ECO:0000313" key="13">
    <source>
        <dbReference type="Proteomes" id="UP000218598"/>
    </source>
</evidence>
<evidence type="ECO:0000313" key="12">
    <source>
        <dbReference type="EMBL" id="PCC38595.1"/>
    </source>
</evidence>
<name>A0A2A3YHL3_9MICO</name>
<dbReference type="OrthoDB" id="4793174at2"/>
<dbReference type="GO" id="GO:0006782">
    <property type="term" value="P:protoporphyrinogen IX biosynthetic process"/>
    <property type="evidence" value="ECO:0007669"/>
    <property type="project" value="UniProtKB-UniRule"/>
</dbReference>
<dbReference type="RefSeq" id="WP_096197487.1">
    <property type="nucleotide sequence ID" value="NZ_NRGR01000021.1"/>
</dbReference>
<comment type="catalytic activity">
    <reaction evidence="8 9">
        <text>hydroxymethylbilane = uroporphyrinogen III + H2O</text>
        <dbReference type="Rhea" id="RHEA:18965"/>
        <dbReference type="ChEBI" id="CHEBI:15377"/>
        <dbReference type="ChEBI" id="CHEBI:57308"/>
        <dbReference type="ChEBI" id="CHEBI:57845"/>
        <dbReference type="EC" id="4.2.1.75"/>
    </reaction>
</comment>
<accession>A0A2A3YHL3</accession>
<comment type="similarity">
    <text evidence="2 9">Belongs to the uroporphyrinogen-III synthase family.</text>
</comment>
<comment type="pathway">
    <text evidence="1 9">Porphyrin-containing compound metabolism; protoporphyrin-IX biosynthesis; coproporphyrinogen-III from 5-aminolevulinate: step 3/4.</text>
</comment>
<comment type="function">
    <text evidence="6 9">Catalyzes cyclization of the linear tetrapyrrole, hydroxymethylbilane, to the macrocyclic uroporphyrinogen III.</text>
</comment>
<feature type="region of interest" description="Disordered" evidence="10">
    <location>
        <begin position="1"/>
        <end position="24"/>
    </location>
</feature>
<dbReference type="InterPro" id="IPR036108">
    <property type="entry name" value="4pyrrol_syn_uPrphyn_synt_sf"/>
</dbReference>
<dbReference type="UniPathway" id="UPA00251">
    <property type="reaction ID" value="UER00320"/>
</dbReference>
<dbReference type="CDD" id="cd06578">
    <property type="entry name" value="HemD"/>
    <property type="match status" value="1"/>
</dbReference>
<dbReference type="AlphaFoldDB" id="A0A2A3YHL3"/>
<evidence type="ECO:0000256" key="2">
    <source>
        <dbReference type="ARBA" id="ARBA00008133"/>
    </source>
</evidence>